<evidence type="ECO:0000256" key="1">
    <source>
        <dbReference type="SAM" id="MobiDB-lite"/>
    </source>
</evidence>
<feature type="region of interest" description="Disordered" evidence="1">
    <location>
        <begin position="1"/>
        <end position="31"/>
    </location>
</feature>
<accession>A0A515MIB6</accession>
<dbReference type="Proteomes" id="UP000319161">
    <property type="component" value="Segment"/>
</dbReference>
<protein>
    <submittedName>
        <fullName evidence="2">Uncharacterized protein</fullName>
    </submittedName>
</protein>
<organism evidence="2 3">
    <name type="scientific">Gordonia phage Sidious</name>
    <dbReference type="NCBI Taxonomy" id="2591118"/>
    <lineage>
        <taxon>Viruses</taxon>
        <taxon>Duplodnaviria</taxon>
        <taxon>Heunggongvirae</taxon>
        <taxon>Uroviricota</taxon>
        <taxon>Caudoviricetes</taxon>
        <taxon>Sidiousvirus</taxon>
        <taxon>Sidiousvirus sidious</taxon>
    </lineage>
</organism>
<dbReference type="EMBL" id="MK967384">
    <property type="protein sequence ID" value="QDM56413.1"/>
    <property type="molecule type" value="Genomic_DNA"/>
</dbReference>
<proteinExistence type="predicted"/>
<dbReference type="RefSeq" id="YP_010655084.1">
    <property type="nucleotide sequence ID" value="NC_070819.1"/>
</dbReference>
<reference evidence="2 3" key="1">
    <citation type="submission" date="2019-05" db="EMBL/GenBank/DDBJ databases">
        <authorList>
            <person name="Burnell J."/>
            <person name="Dorr H."/>
            <person name="Griffin H."/>
            <person name="Jordan N."/>
            <person name="Molloy S.D."/>
            <person name="Garlena R.A."/>
            <person name="Russell D.A."/>
            <person name="Pope W.H."/>
            <person name="Jacobs-Sera D."/>
            <person name="Hatfull G.F."/>
        </authorList>
    </citation>
    <scope>NUCLEOTIDE SEQUENCE [LARGE SCALE GENOMIC DNA]</scope>
</reference>
<gene>
    <name evidence="2" type="primary">66</name>
    <name evidence="2" type="ORF">SEA_SIDIOUS_66</name>
</gene>
<sequence length="92" mass="10632">MSFTEHELNPPLPGEAETRQRCADDDHPPVTFNPWQFRTYCLCGRRRYAGDRSPLRLARDAELTVVADDYEQRARAREREGGPLALFEVIAR</sequence>
<dbReference type="GeneID" id="77930940"/>
<feature type="compositionally biased region" description="Basic and acidic residues" evidence="1">
    <location>
        <begin position="16"/>
        <end position="28"/>
    </location>
</feature>
<dbReference type="KEGG" id="vg:77930940"/>
<evidence type="ECO:0000313" key="2">
    <source>
        <dbReference type="EMBL" id="QDM56413.1"/>
    </source>
</evidence>
<evidence type="ECO:0000313" key="3">
    <source>
        <dbReference type="Proteomes" id="UP000319161"/>
    </source>
</evidence>
<name>A0A515MIB6_9CAUD</name>
<keyword evidence="3" id="KW-1185">Reference proteome</keyword>